<dbReference type="Gene3D" id="2.60.120.10">
    <property type="entry name" value="Jelly Rolls"/>
    <property type="match status" value="1"/>
</dbReference>
<evidence type="ECO:0000259" key="2">
    <source>
        <dbReference type="Pfam" id="PF07883"/>
    </source>
</evidence>
<evidence type="ECO:0000313" key="3">
    <source>
        <dbReference type="EMBL" id="MSU89093.1"/>
    </source>
</evidence>
<evidence type="ECO:0000256" key="1">
    <source>
        <dbReference type="SAM" id="MobiDB-lite"/>
    </source>
</evidence>
<evidence type="ECO:0000313" key="4">
    <source>
        <dbReference type="Proteomes" id="UP000474957"/>
    </source>
</evidence>
<feature type="compositionally biased region" description="Acidic residues" evidence="1">
    <location>
        <begin position="116"/>
        <end position="127"/>
    </location>
</feature>
<gene>
    <name evidence="3" type="ORF">GE300_05555</name>
</gene>
<dbReference type="PANTHER" id="PTHR43698">
    <property type="entry name" value="RIBD C-TERMINAL DOMAIN CONTAINING PROTEIN"/>
    <property type="match status" value="1"/>
</dbReference>
<dbReference type="InterPro" id="IPR014710">
    <property type="entry name" value="RmlC-like_jellyroll"/>
</dbReference>
<dbReference type="EMBL" id="WIND01000002">
    <property type="protein sequence ID" value="MSU89093.1"/>
    <property type="molecule type" value="Genomic_DNA"/>
</dbReference>
<protein>
    <submittedName>
        <fullName evidence="3">Cupin domain-containing protein</fullName>
    </submittedName>
</protein>
<feature type="domain" description="Cupin type-2" evidence="2">
    <location>
        <begin position="41"/>
        <end position="104"/>
    </location>
</feature>
<feature type="region of interest" description="Disordered" evidence="1">
    <location>
        <begin position="108"/>
        <end position="135"/>
    </location>
</feature>
<dbReference type="CDD" id="cd02233">
    <property type="entry name" value="cupin_HNL-like"/>
    <property type="match status" value="1"/>
</dbReference>
<name>A0A6L5YXN4_9RHOB</name>
<dbReference type="SUPFAM" id="SSF51182">
    <property type="entry name" value="RmlC-like cupins"/>
    <property type="match status" value="1"/>
</dbReference>
<reference evidence="3 4" key="1">
    <citation type="submission" date="2019-10" db="EMBL/GenBank/DDBJ databases">
        <title>Cognatihalovulum marinum gen. nov. sp. nov., a new member of the family Rhodobacteraceae isolated from deep seawater of the Northwest Indian Ocean.</title>
        <authorList>
            <person name="Ruan C."/>
            <person name="Wang J."/>
            <person name="Zheng X."/>
            <person name="Song L."/>
            <person name="Zhu Y."/>
            <person name="Huang Y."/>
            <person name="Lu Z."/>
            <person name="Du W."/>
            <person name="Huang L."/>
            <person name="Dai X."/>
        </authorList>
    </citation>
    <scope>NUCLEOTIDE SEQUENCE [LARGE SCALE GENOMIC DNA]</scope>
    <source>
        <strain evidence="3 4">2CG4</strain>
    </source>
</reference>
<keyword evidence="4" id="KW-1185">Reference proteome</keyword>
<dbReference type="AlphaFoldDB" id="A0A6L5YXN4"/>
<dbReference type="RefSeq" id="WP_154445544.1">
    <property type="nucleotide sequence ID" value="NZ_WIND01000002.1"/>
</dbReference>
<dbReference type="InterPro" id="IPR047263">
    <property type="entry name" value="HNL-like_cupin"/>
</dbReference>
<dbReference type="PANTHER" id="PTHR43698:SF1">
    <property type="entry name" value="BLL4564 PROTEIN"/>
    <property type="match status" value="1"/>
</dbReference>
<accession>A0A6L5YXN4</accession>
<proteinExistence type="predicted"/>
<dbReference type="Proteomes" id="UP000474957">
    <property type="component" value="Unassembled WGS sequence"/>
</dbReference>
<organism evidence="3 4">
    <name type="scientific">Halovulum marinum</name>
    <dbReference type="NCBI Taxonomy" id="2662447"/>
    <lineage>
        <taxon>Bacteria</taxon>
        <taxon>Pseudomonadati</taxon>
        <taxon>Pseudomonadota</taxon>
        <taxon>Alphaproteobacteria</taxon>
        <taxon>Rhodobacterales</taxon>
        <taxon>Paracoccaceae</taxon>
        <taxon>Halovulum</taxon>
    </lineage>
</organism>
<dbReference type="InterPro" id="IPR011051">
    <property type="entry name" value="RmlC_Cupin_sf"/>
</dbReference>
<comment type="caution">
    <text evidence="3">The sequence shown here is derived from an EMBL/GenBank/DDBJ whole genome shotgun (WGS) entry which is preliminary data.</text>
</comment>
<dbReference type="InterPro" id="IPR013096">
    <property type="entry name" value="Cupin_2"/>
</dbReference>
<sequence length="135" mass="14395">MIIYPCGSRPTQTGPESTFTGSVRLDPIASAPDAPGVRANLVSFAPGARTHWHSHTHGQVLHLTQGAGLIALRGEAPRPIRAGDSIWIPPDVEHWHGAAPDTAMTHVAMQPSPQGDETDWLEPVEDGDYTRPPAG</sequence>
<dbReference type="Pfam" id="PF07883">
    <property type="entry name" value="Cupin_2"/>
    <property type="match status" value="1"/>
</dbReference>